<sequence length="585" mass="62556">MSRTALWTTLALVVGPSLLSRSVSAAAYYNNSQEYQSGALGASPTQSFRSVNFSTVALNYNVLPSSFSSSNDSYLFLAPRGTDVSDPTALILTPDGEVVWFGAAEEFGYAQSMAFQTGYYKGQQVITIWDGQFNAAGYGNGFGIILDQSYSLIANLSSNIEGSTLDFHEFYLTDNDTALATVYINQQYDLSSYNVTTTDGSQGWILGGAFEEIEVATGQSLFTWKSLDHVEPSQCYAEPGSTGTDTTNPYDYFHINSIEKDLQGNYLISSRHCHALYYISAQTGAILWTIGGKNSSFSMGDGSAFEWQHDARWRDNYTQISVFDNAATSWESDESYARGLLLNVDTSANSVTLAQAFIPWNQTVSKSQGSMQQLSNGDWLLGWGQTPFFSEYDLSGTLLSSAQFGVGNVQGYRVLSSNWTGYPTTTPALAVVNNASTSQYDIYVSWNGATEVDQWVLTASSNPSSSSATTTTLNQVQKTTFETLISIDQDVAASYSWVQSKAVSSNGSILGFSDWVALNGSTASVPADEAQSSQVTVGTASATSTSQPSSAVSTSSGGSSAASKEVAVEVATVLLLVAGGLVALL</sequence>
<evidence type="ECO:0000313" key="3">
    <source>
        <dbReference type="EMBL" id="OCF31449.1"/>
    </source>
</evidence>
<gene>
    <name evidence="3" type="ORF">I316_06851</name>
</gene>
<protein>
    <recommendedName>
        <fullName evidence="5">ASST-domain-containing protein</fullName>
    </recommendedName>
</protein>
<reference evidence="4" key="2">
    <citation type="submission" date="2013-12" db="EMBL/GenBank/DDBJ databases">
        <title>Evolution of pathogenesis and genome organization in the Tremellales.</title>
        <authorList>
            <person name="Cuomo C."/>
            <person name="Litvintseva A."/>
            <person name="Heitman J."/>
            <person name="Chen Y."/>
            <person name="Sun S."/>
            <person name="Springer D."/>
            <person name="Dromer F."/>
            <person name="Young S."/>
            <person name="Zeng Q."/>
            <person name="Chapman S."/>
            <person name="Gujja S."/>
            <person name="Saif S."/>
            <person name="Birren B."/>
        </authorList>
    </citation>
    <scope>NUCLEOTIDE SEQUENCE [LARGE SCALE GENOMIC DNA]</scope>
    <source>
        <strain evidence="4">BCC8398</strain>
    </source>
</reference>
<feature type="region of interest" description="Disordered" evidence="1">
    <location>
        <begin position="536"/>
        <end position="559"/>
    </location>
</feature>
<proteinExistence type="predicted"/>
<dbReference type="InterPro" id="IPR053143">
    <property type="entry name" value="Arylsulfate_ST"/>
</dbReference>
<name>A0A1B9GK77_9TREE</name>
<dbReference type="Pfam" id="PF14269">
    <property type="entry name" value="Arylsulfotran_2"/>
    <property type="match status" value="1"/>
</dbReference>
<evidence type="ECO:0008006" key="5">
    <source>
        <dbReference type="Google" id="ProtNLM"/>
    </source>
</evidence>
<evidence type="ECO:0000256" key="2">
    <source>
        <dbReference type="SAM" id="SignalP"/>
    </source>
</evidence>
<dbReference type="Proteomes" id="UP000092666">
    <property type="component" value="Unassembled WGS sequence"/>
</dbReference>
<dbReference type="InterPro" id="IPR039535">
    <property type="entry name" value="ASST-like"/>
</dbReference>
<dbReference type="EMBL" id="KV700134">
    <property type="protein sequence ID" value="OCF31449.1"/>
    <property type="molecule type" value="Genomic_DNA"/>
</dbReference>
<dbReference type="AlphaFoldDB" id="A0A1B9GK77"/>
<evidence type="ECO:0000313" key="4">
    <source>
        <dbReference type="Proteomes" id="UP000092666"/>
    </source>
</evidence>
<dbReference type="STRING" id="1296120.A0A1B9GK77"/>
<dbReference type="OrthoDB" id="5427350at2759"/>
<keyword evidence="2" id="KW-0732">Signal</keyword>
<dbReference type="PANTHER" id="PTHR35340">
    <property type="entry name" value="PQQ ENZYME REPEAT PROTEIN-RELATED"/>
    <property type="match status" value="1"/>
</dbReference>
<feature type="chain" id="PRO_5008627142" description="ASST-domain-containing protein" evidence="2">
    <location>
        <begin position="26"/>
        <end position="585"/>
    </location>
</feature>
<dbReference type="PANTHER" id="PTHR35340:SF5">
    <property type="entry name" value="ASST-DOMAIN-CONTAINING PROTEIN"/>
    <property type="match status" value="1"/>
</dbReference>
<reference evidence="3 4" key="1">
    <citation type="submission" date="2013-07" db="EMBL/GenBank/DDBJ databases">
        <title>The Genome Sequence of Cryptococcus heveanensis BCC8398.</title>
        <authorList>
            <consortium name="The Broad Institute Genome Sequencing Platform"/>
            <person name="Cuomo C."/>
            <person name="Litvintseva A."/>
            <person name="Chen Y."/>
            <person name="Heitman J."/>
            <person name="Sun S."/>
            <person name="Springer D."/>
            <person name="Dromer F."/>
            <person name="Young S.K."/>
            <person name="Zeng Q."/>
            <person name="Gargeya S."/>
            <person name="Fitzgerald M."/>
            <person name="Abouelleil A."/>
            <person name="Alvarado L."/>
            <person name="Berlin A.M."/>
            <person name="Chapman S.B."/>
            <person name="Dewar J."/>
            <person name="Goldberg J."/>
            <person name="Griggs A."/>
            <person name="Gujja S."/>
            <person name="Hansen M."/>
            <person name="Howarth C."/>
            <person name="Imamovic A."/>
            <person name="Larimer J."/>
            <person name="McCowan C."/>
            <person name="Murphy C."/>
            <person name="Pearson M."/>
            <person name="Priest M."/>
            <person name="Roberts A."/>
            <person name="Saif S."/>
            <person name="Shea T."/>
            <person name="Sykes S."/>
            <person name="Wortman J."/>
            <person name="Nusbaum C."/>
            <person name="Birren B."/>
        </authorList>
    </citation>
    <scope>NUCLEOTIDE SEQUENCE [LARGE SCALE GENOMIC DNA]</scope>
    <source>
        <strain evidence="3 4">BCC8398</strain>
    </source>
</reference>
<evidence type="ECO:0000256" key="1">
    <source>
        <dbReference type="SAM" id="MobiDB-lite"/>
    </source>
</evidence>
<organism evidence="3 4">
    <name type="scientific">Kwoniella heveanensis BCC8398</name>
    <dbReference type="NCBI Taxonomy" id="1296120"/>
    <lineage>
        <taxon>Eukaryota</taxon>
        <taxon>Fungi</taxon>
        <taxon>Dikarya</taxon>
        <taxon>Basidiomycota</taxon>
        <taxon>Agaricomycotina</taxon>
        <taxon>Tremellomycetes</taxon>
        <taxon>Tremellales</taxon>
        <taxon>Cryptococcaceae</taxon>
        <taxon>Kwoniella</taxon>
    </lineage>
</organism>
<keyword evidence="4" id="KW-1185">Reference proteome</keyword>
<feature type="signal peptide" evidence="2">
    <location>
        <begin position="1"/>
        <end position="25"/>
    </location>
</feature>
<accession>A0A1B9GK77</accession>